<dbReference type="RefSeq" id="WP_121346916.1">
    <property type="nucleotide sequence ID" value="NZ_RBLG01000007.1"/>
</dbReference>
<dbReference type="Proteomes" id="UP000276282">
    <property type="component" value="Unassembled WGS sequence"/>
</dbReference>
<evidence type="ECO:0000313" key="2">
    <source>
        <dbReference type="Proteomes" id="UP000276282"/>
    </source>
</evidence>
<comment type="caution">
    <text evidence="1">The sequence shown here is derived from an EMBL/GenBank/DDBJ whole genome shotgun (WGS) entry which is preliminary data.</text>
</comment>
<keyword evidence="2" id="KW-1185">Reference proteome</keyword>
<accession>A0A495NW39</accession>
<evidence type="ECO:0000313" key="1">
    <source>
        <dbReference type="EMBL" id="RKS42671.1"/>
    </source>
</evidence>
<proteinExistence type="predicted"/>
<dbReference type="PROSITE" id="PS51257">
    <property type="entry name" value="PROKAR_LIPOPROTEIN"/>
    <property type="match status" value="1"/>
</dbReference>
<dbReference type="AlphaFoldDB" id="A0A495NW39"/>
<gene>
    <name evidence="1" type="ORF">BC962_3128</name>
</gene>
<dbReference type="OrthoDB" id="9846831at2"/>
<name>A0A495NW39_9FLAO</name>
<sequence length="210" mass="24329">MKYLALLYVLALLLYSCETSEPAEDVPVVEVVDDTAIDAENEEETEEEDRLANFVYTTITIKPYYYPNSEIEYYYNEYDRLASKIVEGDRLVFFYSEAAHDRIDTITGQRLADSAYRKHLLFAIDPDKTKFKLENTDFSAASSKYGLFAFFPDSGYHEITDGFIEGIKISETEWEITTNITWTIPANEFHREDLHNEFQLSSNFIPAPQE</sequence>
<reference evidence="1 2" key="1">
    <citation type="submission" date="2018-10" db="EMBL/GenBank/DDBJ databases">
        <title>Genomic Encyclopedia of Archaeal and Bacterial Type Strains, Phase II (KMG-II): from individual species to whole genera.</title>
        <authorList>
            <person name="Goeker M."/>
        </authorList>
    </citation>
    <scope>NUCLEOTIDE SEQUENCE [LARGE SCALE GENOMIC DNA]</scope>
    <source>
        <strain evidence="1 2">DSM 19839</strain>
    </source>
</reference>
<protein>
    <submittedName>
        <fullName evidence="1">Uncharacterized protein</fullName>
    </submittedName>
</protein>
<organism evidence="1 2">
    <name type="scientific">Gillisia mitskevichiae</name>
    <dbReference type="NCBI Taxonomy" id="270921"/>
    <lineage>
        <taxon>Bacteria</taxon>
        <taxon>Pseudomonadati</taxon>
        <taxon>Bacteroidota</taxon>
        <taxon>Flavobacteriia</taxon>
        <taxon>Flavobacteriales</taxon>
        <taxon>Flavobacteriaceae</taxon>
        <taxon>Gillisia</taxon>
    </lineage>
</organism>
<dbReference type="EMBL" id="RBLG01000007">
    <property type="protein sequence ID" value="RKS42671.1"/>
    <property type="molecule type" value="Genomic_DNA"/>
</dbReference>